<keyword evidence="10 11" id="KW-0472">Membrane</keyword>
<dbReference type="SMART" id="SM00382">
    <property type="entry name" value="AAA"/>
    <property type="match status" value="2"/>
</dbReference>
<dbReference type="PANTHER" id="PTHR43820">
    <property type="entry name" value="HIGH-AFFINITY BRANCHED-CHAIN AMINO ACID TRANSPORT ATP-BINDING PROTEIN LIVF"/>
    <property type="match status" value="1"/>
</dbReference>
<dbReference type="PROSITE" id="PS00211">
    <property type="entry name" value="ABC_TRANSPORTER_1"/>
    <property type="match status" value="1"/>
</dbReference>
<dbReference type="InterPro" id="IPR043428">
    <property type="entry name" value="LivM-like"/>
</dbReference>
<dbReference type="InterPro" id="IPR032823">
    <property type="entry name" value="BCA_ABC_TP_C"/>
</dbReference>
<organism evidence="13 14">
    <name type="scientific">Rhodoplanes azumiensis</name>
    <dbReference type="NCBI Taxonomy" id="1897628"/>
    <lineage>
        <taxon>Bacteria</taxon>
        <taxon>Pseudomonadati</taxon>
        <taxon>Pseudomonadota</taxon>
        <taxon>Alphaproteobacteria</taxon>
        <taxon>Hyphomicrobiales</taxon>
        <taxon>Nitrobacteraceae</taxon>
        <taxon>Rhodoplanes</taxon>
    </lineage>
</organism>
<dbReference type="Pfam" id="PF00005">
    <property type="entry name" value="ABC_tran"/>
    <property type="match status" value="2"/>
</dbReference>
<comment type="subcellular location">
    <subcellularLocation>
        <location evidence="1">Cell membrane</location>
        <topology evidence="1">Multi-pass membrane protein</topology>
    </subcellularLocation>
</comment>
<comment type="caution">
    <text evidence="13">The sequence shown here is derived from an EMBL/GenBank/DDBJ whole genome shotgun (WGS) entry which is preliminary data.</text>
</comment>
<evidence type="ECO:0000259" key="12">
    <source>
        <dbReference type="PROSITE" id="PS50893"/>
    </source>
</evidence>
<dbReference type="InterPro" id="IPR027417">
    <property type="entry name" value="P-loop_NTPase"/>
</dbReference>
<dbReference type="EMBL" id="JBHUIW010000023">
    <property type="protein sequence ID" value="MFD2184072.1"/>
    <property type="molecule type" value="Genomic_DNA"/>
</dbReference>
<evidence type="ECO:0000256" key="6">
    <source>
        <dbReference type="ARBA" id="ARBA00022741"/>
    </source>
</evidence>
<keyword evidence="5 11" id="KW-0812">Transmembrane</keyword>
<dbReference type="SUPFAM" id="SSF52540">
    <property type="entry name" value="P-loop containing nucleoside triphosphate hydrolases"/>
    <property type="match status" value="2"/>
</dbReference>
<evidence type="ECO:0000256" key="3">
    <source>
        <dbReference type="ARBA" id="ARBA00022448"/>
    </source>
</evidence>
<dbReference type="InterPro" id="IPR001851">
    <property type="entry name" value="ABC_transp_permease"/>
</dbReference>
<evidence type="ECO:0000256" key="7">
    <source>
        <dbReference type="ARBA" id="ARBA00022840"/>
    </source>
</evidence>
<dbReference type="CDD" id="cd03219">
    <property type="entry name" value="ABC_Mj1267_LivG_branched"/>
    <property type="match status" value="1"/>
</dbReference>
<feature type="transmembrane region" description="Helical" evidence="11">
    <location>
        <begin position="289"/>
        <end position="315"/>
    </location>
</feature>
<evidence type="ECO:0000313" key="14">
    <source>
        <dbReference type="Proteomes" id="UP001597314"/>
    </source>
</evidence>
<dbReference type="Pfam" id="PF12399">
    <property type="entry name" value="BCA_ABC_TP_C"/>
    <property type="match status" value="1"/>
</dbReference>
<keyword evidence="3" id="KW-0813">Transport</keyword>
<feature type="transmembrane region" description="Helical" evidence="11">
    <location>
        <begin position="70"/>
        <end position="88"/>
    </location>
</feature>
<protein>
    <submittedName>
        <fullName evidence="13">ATP-binding cassette domain-containing protein</fullName>
    </submittedName>
</protein>
<keyword evidence="9 11" id="KW-1133">Transmembrane helix</keyword>
<feature type="transmembrane region" description="Helical" evidence="11">
    <location>
        <begin position="161"/>
        <end position="181"/>
    </location>
</feature>
<gene>
    <name evidence="13" type="ORF">ACFSOX_18105</name>
</gene>
<evidence type="ECO:0000256" key="10">
    <source>
        <dbReference type="ARBA" id="ARBA00023136"/>
    </source>
</evidence>
<dbReference type="PROSITE" id="PS50893">
    <property type="entry name" value="ABC_TRANSPORTER_2"/>
    <property type="match status" value="2"/>
</dbReference>
<keyword evidence="4" id="KW-1003">Cell membrane</keyword>
<evidence type="ECO:0000256" key="11">
    <source>
        <dbReference type="SAM" id="Phobius"/>
    </source>
</evidence>
<feature type="transmembrane region" description="Helical" evidence="11">
    <location>
        <begin position="37"/>
        <end position="58"/>
    </location>
</feature>
<feature type="transmembrane region" description="Helical" evidence="11">
    <location>
        <begin position="120"/>
        <end position="141"/>
    </location>
</feature>
<feature type="transmembrane region" description="Helical" evidence="11">
    <location>
        <begin position="250"/>
        <end position="277"/>
    </location>
</feature>
<evidence type="ECO:0000256" key="9">
    <source>
        <dbReference type="ARBA" id="ARBA00022989"/>
    </source>
</evidence>
<keyword evidence="14" id="KW-1185">Reference proteome</keyword>
<sequence>MKRPMSLPNSLRASATPAAIALLTAAALGFALRAEGYAPFVLALVALTVVVCVGLNILLGLTGQVSLGHVGFYAIGAYAVAILTLAGVDFWLALPAAGVIAAVVGLLLSLPALRVAGPTLAMLTIAFAFIVQHGTIEWRALTGGANGLMGLPPPAIGTLVFTEREMAALAVLLAGVALWLYHRIARSAWGKSMVAVRDAEIAARSIGLDPVIVKAAAFTLSAGFAGVAGGLFAPLMMFVAPDSFPFSQSILFLLAVVVGGAGAVFGPVIGAAICVVLPELLSGLAEYRLLFFGALLLGVLWLAPEGVIGTVSRFWRRVDSRTADGAGTDLTALLTPAEPQALRVEGLTLAFGGIKAATDVAVTAEPGRVTTIIGPNGAGKTTVLNMIGGFYRPDSGSIRLGDQDLAGAASHMVARSGIARTYQTTRLFGSLSVRDNILVALRRGRLGGLLGRFAGPDDERAAEALLGFVGYRGALATPAADLAHVDRRLVEIARALAMRPRVLLLDEPAAGLMRADKDTLAVLLRRIADLGIAVILVEHDMQLVMGISDSIVVLDAGVPIATGTPAEIRRDPKVIKAYLGGETTAGRGRTAPWEAPVDAILTVMRLTAGYGAAPVLESVDLDVRPGETVALIGANGAGKSTTMRALAGLLRPVDGEVVFNDLRIDHLDAPEIAAARLVLVPEGRQVFPDLTVRDNILLGAHTRSDRDIDADAERLLDLFPRLRERIDNPAGLLSGGEQQMLAIVRGLMARPRTLMLDEPSLGLAPAVIEGLFDVLARLRDEGVTLLLVDQMAQLALDVADRAYVLESGRVVRADTAAALRGDPAIEAAYLGHAAE</sequence>
<evidence type="ECO:0000256" key="2">
    <source>
        <dbReference type="ARBA" id="ARBA00005417"/>
    </source>
</evidence>
<dbReference type="InterPro" id="IPR052156">
    <property type="entry name" value="BCAA_Transport_ATP-bd_LivF"/>
</dbReference>
<feature type="transmembrane region" description="Helical" evidence="11">
    <location>
        <begin position="211"/>
        <end position="238"/>
    </location>
</feature>
<dbReference type="Pfam" id="PF02653">
    <property type="entry name" value="BPD_transp_2"/>
    <property type="match status" value="1"/>
</dbReference>
<dbReference type="Gene3D" id="3.40.50.300">
    <property type="entry name" value="P-loop containing nucleotide triphosphate hydrolases"/>
    <property type="match status" value="2"/>
</dbReference>
<dbReference type="InterPro" id="IPR017871">
    <property type="entry name" value="ABC_transporter-like_CS"/>
</dbReference>
<keyword evidence="8" id="KW-0029">Amino-acid transport</keyword>
<dbReference type="CDD" id="cd06581">
    <property type="entry name" value="TM_PBP1_LivM_like"/>
    <property type="match status" value="1"/>
</dbReference>
<dbReference type="InterPro" id="IPR003439">
    <property type="entry name" value="ABC_transporter-like_ATP-bd"/>
</dbReference>
<feature type="transmembrane region" description="Helical" evidence="11">
    <location>
        <begin position="94"/>
        <end position="113"/>
    </location>
</feature>
<evidence type="ECO:0000313" key="13">
    <source>
        <dbReference type="EMBL" id="MFD2184072.1"/>
    </source>
</evidence>
<feature type="domain" description="ABC transporter" evidence="12">
    <location>
        <begin position="601"/>
        <end position="832"/>
    </location>
</feature>
<reference evidence="14" key="1">
    <citation type="journal article" date="2019" name="Int. J. Syst. Evol. Microbiol.">
        <title>The Global Catalogue of Microorganisms (GCM) 10K type strain sequencing project: providing services to taxonomists for standard genome sequencing and annotation.</title>
        <authorList>
            <consortium name="The Broad Institute Genomics Platform"/>
            <consortium name="The Broad Institute Genome Sequencing Center for Infectious Disease"/>
            <person name="Wu L."/>
            <person name="Ma J."/>
        </authorList>
    </citation>
    <scope>NUCLEOTIDE SEQUENCE [LARGE SCALE GENOMIC DNA]</scope>
    <source>
        <strain evidence="14">CGMCC 1.6774</strain>
    </source>
</reference>
<accession>A0ABW5APT4</accession>
<comment type="similarity">
    <text evidence="2">Belongs to the ABC transporter superfamily.</text>
</comment>
<dbReference type="InterPro" id="IPR003593">
    <property type="entry name" value="AAA+_ATPase"/>
</dbReference>
<feature type="domain" description="ABC transporter" evidence="12">
    <location>
        <begin position="342"/>
        <end position="581"/>
    </location>
</feature>
<dbReference type="PANTHER" id="PTHR43820:SF4">
    <property type="entry name" value="HIGH-AFFINITY BRANCHED-CHAIN AMINO ACID TRANSPORT ATP-BINDING PROTEIN LIVF"/>
    <property type="match status" value="1"/>
</dbReference>
<evidence type="ECO:0000256" key="4">
    <source>
        <dbReference type="ARBA" id="ARBA00022475"/>
    </source>
</evidence>
<evidence type="ECO:0000256" key="5">
    <source>
        <dbReference type="ARBA" id="ARBA00022692"/>
    </source>
</evidence>
<dbReference type="CDD" id="cd03224">
    <property type="entry name" value="ABC_TM1139_LivF_branched"/>
    <property type="match status" value="1"/>
</dbReference>
<dbReference type="GO" id="GO:0005524">
    <property type="term" value="F:ATP binding"/>
    <property type="evidence" value="ECO:0007669"/>
    <property type="project" value="UniProtKB-KW"/>
</dbReference>
<name>A0ABW5APT4_9BRAD</name>
<keyword evidence="6" id="KW-0547">Nucleotide-binding</keyword>
<dbReference type="RefSeq" id="WP_378479216.1">
    <property type="nucleotide sequence ID" value="NZ_JBHUIW010000023.1"/>
</dbReference>
<evidence type="ECO:0000256" key="8">
    <source>
        <dbReference type="ARBA" id="ARBA00022970"/>
    </source>
</evidence>
<dbReference type="Proteomes" id="UP001597314">
    <property type="component" value="Unassembled WGS sequence"/>
</dbReference>
<keyword evidence="7 13" id="KW-0067">ATP-binding</keyword>
<proteinExistence type="inferred from homology"/>
<evidence type="ECO:0000256" key="1">
    <source>
        <dbReference type="ARBA" id="ARBA00004651"/>
    </source>
</evidence>